<dbReference type="InterPro" id="IPR002018">
    <property type="entry name" value="CarbesteraseB"/>
</dbReference>
<feature type="signal peptide" evidence="3">
    <location>
        <begin position="1"/>
        <end position="25"/>
    </location>
</feature>
<gene>
    <name evidence="5" type="primary">jg20796</name>
    <name evidence="5" type="ORF">PAEG_LOCUS10436</name>
</gene>
<reference evidence="5" key="1">
    <citation type="submission" date="2022-03" db="EMBL/GenBank/DDBJ databases">
        <authorList>
            <person name="Lindestad O."/>
        </authorList>
    </citation>
    <scope>NUCLEOTIDE SEQUENCE</scope>
</reference>
<evidence type="ECO:0000313" key="6">
    <source>
        <dbReference type="Proteomes" id="UP000838756"/>
    </source>
</evidence>
<keyword evidence="3" id="KW-0732">Signal</keyword>
<dbReference type="AlphaFoldDB" id="A0A8S4R7P1"/>
<evidence type="ECO:0000256" key="2">
    <source>
        <dbReference type="SAM" id="MobiDB-lite"/>
    </source>
</evidence>
<keyword evidence="1" id="KW-0325">Glycoprotein</keyword>
<sequence>MMAIRVLLAACSILICNVLCHTGDAIEPKVKILQGTVVGSAGTNGYYEFHGIPYADSTSGINRFKAPSPPPTFRNEFISNRKNVKCIKAVGKGYEGTEDCLVADVMTPTLDSTRGLPVMVWIKGTELDSRDDLDNSLRFLEKDVIVARIHYRESILGFLCLGTESAPGNAGLKDIIAGLRWIKDNISKFGGDPNNVILVGHGSGAAAVDLITLSPLAEGLVHKVITQSGTALSPWAVTRDNLKYAIKVVEALGHTVTTVDRLSEVLTQTSIAALMAVISKLDIPDNSLAFAPCVEKEIENVEALMLKSPYQTINDGEQLEIPFMTGFVDYEGTIRANEGVNNNWLERMDNSFIEFLQSDLEFVSDQQELQTAETIKNKYFGNGPINETLIRNFLKYNGDTMILVSTIREARFRALRSSSNVYLYQFSYRGKRSEEVLNRPLQIERAGHTEELVYMFSNEDKLSGFDLAIGDILIERWTNFAKTGTPTSETSQTVWQPYYPNSTHSNYLRITDDQEIIQRGNAYLDIDSTDPHPSSMAFWDEIYSQFFADAKSRWSLRNGNETDEEGNGDGDDGEEEGEPGSASTAVGYTFVIFSFFAILNQFHITQILS</sequence>
<dbReference type="InterPro" id="IPR029058">
    <property type="entry name" value="AB_hydrolase_fold"/>
</dbReference>
<proteinExistence type="predicted"/>
<evidence type="ECO:0000313" key="5">
    <source>
        <dbReference type="EMBL" id="CAH2232121.1"/>
    </source>
</evidence>
<dbReference type="Pfam" id="PF00135">
    <property type="entry name" value="COesterase"/>
    <property type="match status" value="1"/>
</dbReference>
<dbReference type="SUPFAM" id="SSF53474">
    <property type="entry name" value="alpha/beta-Hydrolases"/>
    <property type="match status" value="1"/>
</dbReference>
<keyword evidence="6" id="KW-1185">Reference proteome</keyword>
<feature type="region of interest" description="Disordered" evidence="2">
    <location>
        <begin position="557"/>
        <end position="582"/>
    </location>
</feature>
<name>A0A8S4R7P1_9NEOP</name>
<organism evidence="5 6">
    <name type="scientific">Pararge aegeria aegeria</name>
    <dbReference type="NCBI Taxonomy" id="348720"/>
    <lineage>
        <taxon>Eukaryota</taxon>
        <taxon>Metazoa</taxon>
        <taxon>Ecdysozoa</taxon>
        <taxon>Arthropoda</taxon>
        <taxon>Hexapoda</taxon>
        <taxon>Insecta</taxon>
        <taxon>Pterygota</taxon>
        <taxon>Neoptera</taxon>
        <taxon>Endopterygota</taxon>
        <taxon>Lepidoptera</taxon>
        <taxon>Glossata</taxon>
        <taxon>Ditrysia</taxon>
        <taxon>Papilionoidea</taxon>
        <taxon>Nymphalidae</taxon>
        <taxon>Satyrinae</taxon>
        <taxon>Satyrini</taxon>
        <taxon>Parargina</taxon>
        <taxon>Pararge</taxon>
    </lineage>
</organism>
<accession>A0A8S4R7P1</accession>
<dbReference type="Gene3D" id="3.40.50.1820">
    <property type="entry name" value="alpha/beta hydrolase"/>
    <property type="match status" value="1"/>
</dbReference>
<evidence type="ECO:0000256" key="3">
    <source>
        <dbReference type="SAM" id="SignalP"/>
    </source>
</evidence>
<evidence type="ECO:0000259" key="4">
    <source>
        <dbReference type="Pfam" id="PF00135"/>
    </source>
</evidence>
<feature type="compositionally biased region" description="Acidic residues" evidence="2">
    <location>
        <begin position="561"/>
        <end position="578"/>
    </location>
</feature>
<feature type="chain" id="PRO_5035736013" evidence="3">
    <location>
        <begin position="26"/>
        <end position="609"/>
    </location>
</feature>
<dbReference type="InterPro" id="IPR050309">
    <property type="entry name" value="Type-B_Carboxylest/Lipase"/>
</dbReference>
<feature type="domain" description="Carboxylesterase type B" evidence="4">
    <location>
        <begin position="32"/>
        <end position="515"/>
    </location>
</feature>
<dbReference type="EMBL" id="CAKXAJ010024867">
    <property type="protein sequence ID" value="CAH2232121.1"/>
    <property type="molecule type" value="Genomic_DNA"/>
</dbReference>
<dbReference type="PANTHER" id="PTHR11559">
    <property type="entry name" value="CARBOXYLESTERASE"/>
    <property type="match status" value="1"/>
</dbReference>
<dbReference type="Proteomes" id="UP000838756">
    <property type="component" value="Unassembled WGS sequence"/>
</dbReference>
<protein>
    <submittedName>
        <fullName evidence="5">Jg20796 protein</fullName>
    </submittedName>
</protein>
<dbReference type="OrthoDB" id="19653at2759"/>
<evidence type="ECO:0000256" key="1">
    <source>
        <dbReference type="ARBA" id="ARBA00023180"/>
    </source>
</evidence>
<comment type="caution">
    <text evidence="5">The sequence shown here is derived from an EMBL/GenBank/DDBJ whole genome shotgun (WGS) entry which is preliminary data.</text>
</comment>